<dbReference type="SUPFAM" id="SSF53474">
    <property type="entry name" value="alpha/beta-Hydrolases"/>
    <property type="match status" value="1"/>
</dbReference>
<dbReference type="InterPro" id="IPR029058">
    <property type="entry name" value="AB_hydrolase_fold"/>
</dbReference>
<evidence type="ECO:0000313" key="1">
    <source>
        <dbReference type="EMBL" id="NHB76567.1"/>
    </source>
</evidence>
<evidence type="ECO:0008006" key="3">
    <source>
        <dbReference type="Google" id="ProtNLM"/>
    </source>
</evidence>
<dbReference type="EMBL" id="JAANHS010000004">
    <property type="protein sequence ID" value="NHB76567.1"/>
    <property type="molecule type" value="Genomic_DNA"/>
</dbReference>
<organism evidence="1 2">
    <name type="scientific">Rhodobacter calidifons</name>
    <dbReference type="NCBI Taxonomy" id="2715277"/>
    <lineage>
        <taxon>Bacteria</taxon>
        <taxon>Pseudomonadati</taxon>
        <taxon>Pseudomonadota</taxon>
        <taxon>Alphaproteobacteria</taxon>
        <taxon>Rhodobacterales</taxon>
        <taxon>Rhodobacter group</taxon>
        <taxon>Rhodobacter</taxon>
    </lineage>
</organism>
<comment type="caution">
    <text evidence="1">The sequence shown here is derived from an EMBL/GenBank/DDBJ whole genome shotgun (WGS) entry which is preliminary data.</text>
</comment>
<name>A0ABX0G6G0_9RHOB</name>
<protein>
    <recommendedName>
        <fullName evidence="3">Esterase/lipase</fullName>
    </recommendedName>
</protein>
<accession>A0ABX0G6G0</accession>
<keyword evidence="2" id="KW-1185">Reference proteome</keyword>
<proteinExistence type="predicted"/>
<dbReference type="RefSeq" id="WP_166402604.1">
    <property type="nucleotide sequence ID" value="NZ_JAANHS010000004.1"/>
</dbReference>
<dbReference type="Proteomes" id="UP001515660">
    <property type="component" value="Unassembled WGS sequence"/>
</dbReference>
<reference evidence="1 2" key="1">
    <citation type="journal article" date="2022" name="Microorganisms">
        <title>Genome Sequence and Characterization of a Xanthorhodopsin-Containing, Aerobic Anoxygenic Phototrophic Rhodobacter Species, Isolated from Mesophilic Conditions at Yellowstone National Park.</title>
        <authorList>
            <person name="Kyndt J.A."/>
            <person name="Robertson S."/>
            <person name="Shoffstall I.B."/>
            <person name="Ramaley R.F."/>
            <person name="Meyer T.E."/>
        </authorList>
    </citation>
    <scope>NUCLEOTIDE SEQUENCE [LARGE SCALE GENOMIC DNA]</scope>
    <source>
        <strain evidence="1 2">M37P</strain>
    </source>
</reference>
<gene>
    <name evidence="1" type="ORF">G8O29_07400</name>
</gene>
<sequence>MVQTVAPLDIPPGMGLDQAAAADRFLVEGAQAKLWFEGRSAKPAGALVVSFDNLATIDEGWPRPPWAWTRLEPLGHAVLGVQSHAKDWFRQPTAPALLRGLEERGFFRRFDRVVLTGASMGGFAALNFAPLIPEARVLAFSPQSTMNKVIAPFESRFPFAVRKSNWEGMPFLDAAAAVPYIRRAVVVYDPFVPEDRAHAARLSGPNVQLVRVPFCTHEAIRVVLKAGTFPLLIEALIAGDTVPAEFWRAFRARRGVPKWQRALLAGAAGRGRPGLVIRAADAMLRLGTDLPEEETVFIRRARRAAVQALKAAPG</sequence>
<evidence type="ECO:0000313" key="2">
    <source>
        <dbReference type="Proteomes" id="UP001515660"/>
    </source>
</evidence>
<dbReference type="Gene3D" id="3.40.50.1820">
    <property type="entry name" value="alpha/beta hydrolase"/>
    <property type="match status" value="1"/>
</dbReference>